<dbReference type="OrthoDB" id="97626at2157"/>
<comment type="caution">
    <text evidence="2">The sequence shown here is derived from an EMBL/GenBank/DDBJ whole genome shotgun (WGS) entry which is preliminary data.</text>
</comment>
<dbReference type="RefSeq" id="WP_091710988.1">
    <property type="nucleotide sequence ID" value="NZ_FNCA01000012.1"/>
</dbReference>
<organism evidence="2 3">
    <name type="scientific">Methanolobus vulcani</name>
    <dbReference type="NCBI Taxonomy" id="38026"/>
    <lineage>
        <taxon>Archaea</taxon>
        <taxon>Methanobacteriati</taxon>
        <taxon>Methanobacteriota</taxon>
        <taxon>Stenosarchaea group</taxon>
        <taxon>Methanomicrobia</taxon>
        <taxon>Methanosarcinales</taxon>
        <taxon>Methanosarcinaceae</taxon>
        <taxon>Methanolobus</taxon>
    </lineage>
</organism>
<dbReference type="InterPro" id="IPR035093">
    <property type="entry name" value="RelE/ParE_toxin_dom_sf"/>
</dbReference>
<reference evidence="2 3" key="1">
    <citation type="submission" date="2016-10" db="EMBL/GenBank/DDBJ databases">
        <authorList>
            <person name="Varghese N."/>
            <person name="Submissions S."/>
        </authorList>
    </citation>
    <scope>NUCLEOTIDE SEQUENCE [LARGE SCALE GENOMIC DNA]</scope>
    <source>
        <strain evidence="2 3">PL 12/M</strain>
    </source>
</reference>
<dbReference type="SUPFAM" id="SSF143011">
    <property type="entry name" value="RelE-like"/>
    <property type="match status" value="1"/>
</dbReference>
<dbReference type="EMBL" id="FNCA01000012">
    <property type="protein sequence ID" value="SDG32782.1"/>
    <property type="molecule type" value="Genomic_DNA"/>
</dbReference>
<accession>A0A7Z7FDL3</accession>
<dbReference type="InterPro" id="IPR007712">
    <property type="entry name" value="RelE/ParE_toxin"/>
</dbReference>
<dbReference type="PANTHER" id="PTHR38813:SF1">
    <property type="entry name" value="TOXIN RELE1-RELATED"/>
    <property type="match status" value="1"/>
</dbReference>
<protein>
    <submittedName>
        <fullName evidence="2">mRNA interferase RelE/StbE</fullName>
    </submittedName>
</protein>
<evidence type="ECO:0000313" key="2">
    <source>
        <dbReference type="EMBL" id="SDG32782.1"/>
    </source>
</evidence>
<name>A0A7Z7FDL3_9EURY</name>
<gene>
    <name evidence="2" type="ORF">SAMN04488589_2718</name>
</gene>
<proteinExistence type="predicted"/>
<keyword evidence="3" id="KW-1185">Reference proteome</keyword>
<dbReference type="Pfam" id="PF05016">
    <property type="entry name" value="ParE_toxin"/>
    <property type="match status" value="1"/>
</dbReference>
<dbReference type="PANTHER" id="PTHR38813">
    <property type="match status" value="1"/>
</dbReference>
<dbReference type="Proteomes" id="UP000199259">
    <property type="component" value="Unassembled WGS sequence"/>
</dbReference>
<sequence length="88" mass="10308">MPYKVSVHQHASKFLNSQDDETKSRLIEGLKKLQDDPLSHDVKKLKGTKGRQDLYRLRIGDYRAIFAIEDDVVYVLEIIPRGYGYKWL</sequence>
<evidence type="ECO:0000313" key="3">
    <source>
        <dbReference type="Proteomes" id="UP000199259"/>
    </source>
</evidence>
<dbReference type="AlphaFoldDB" id="A0A7Z7FDL3"/>
<evidence type="ECO:0000256" key="1">
    <source>
        <dbReference type="ARBA" id="ARBA00022649"/>
    </source>
</evidence>
<dbReference type="Gene3D" id="3.30.2310.20">
    <property type="entry name" value="RelE-like"/>
    <property type="match status" value="1"/>
</dbReference>
<keyword evidence="1" id="KW-1277">Toxin-antitoxin system</keyword>
<dbReference type="InterPro" id="IPR052747">
    <property type="entry name" value="TA_system_RelE_toxin"/>
</dbReference>